<gene>
    <name evidence="1" type="ORF">HGQ98_00285</name>
</gene>
<protein>
    <submittedName>
        <fullName evidence="1">Uncharacterized protein</fullName>
    </submittedName>
</protein>
<dbReference type="RefSeq" id="WP_054490069.1">
    <property type="nucleotide sequence ID" value="NZ_JABBZE010000001.1"/>
</dbReference>
<sequence>MSHKSIDLEGLSSYLRGYGRTNRDGLVTITEYRGWPALARREVDRRMEKVLESLPHLEVVAIANGEIHLNDLARDILAHLEMD</sequence>
<reference evidence="1 2" key="1">
    <citation type="submission" date="2020-04" db="EMBL/GenBank/DDBJ databases">
        <title>Achromobacter ruhlandii genome sequencing and assembly.</title>
        <authorList>
            <person name="Martins R.C.R."/>
            <person name="Perdigao-Neto L.V."/>
            <person name="Levin A.S.S."/>
            <person name="Costa S.F."/>
        </authorList>
    </citation>
    <scope>NUCLEOTIDE SEQUENCE [LARGE SCALE GENOMIC DNA]</scope>
    <source>
        <strain evidence="1 2">9035ralo</strain>
    </source>
</reference>
<evidence type="ECO:0000313" key="1">
    <source>
        <dbReference type="EMBL" id="NMU88328.1"/>
    </source>
</evidence>
<dbReference type="AlphaFoldDB" id="A0A848N724"/>
<dbReference type="EMBL" id="JABBZE010000001">
    <property type="protein sequence ID" value="NMU88328.1"/>
    <property type="molecule type" value="Genomic_DNA"/>
</dbReference>
<proteinExistence type="predicted"/>
<accession>A0A848N724</accession>
<comment type="caution">
    <text evidence="1">The sequence shown here is derived from an EMBL/GenBank/DDBJ whole genome shotgun (WGS) entry which is preliminary data.</text>
</comment>
<organism evidence="1 2">
    <name type="scientific">Achromobacter ruhlandii</name>
    <dbReference type="NCBI Taxonomy" id="72557"/>
    <lineage>
        <taxon>Bacteria</taxon>
        <taxon>Pseudomonadati</taxon>
        <taxon>Pseudomonadota</taxon>
        <taxon>Betaproteobacteria</taxon>
        <taxon>Burkholderiales</taxon>
        <taxon>Alcaligenaceae</taxon>
        <taxon>Achromobacter</taxon>
    </lineage>
</organism>
<dbReference type="Proteomes" id="UP000542405">
    <property type="component" value="Unassembled WGS sequence"/>
</dbReference>
<evidence type="ECO:0000313" key="2">
    <source>
        <dbReference type="Proteomes" id="UP000542405"/>
    </source>
</evidence>
<name>A0A848N724_9BURK</name>